<evidence type="ECO:0000313" key="1">
    <source>
        <dbReference type="EMBL" id="CAB3986968.1"/>
    </source>
</evidence>
<name>A0A7D9DMQ1_PARCT</name>
<dbReference type="AlphaFoldDB" id="A0A7D9DMQ1"/>
<keyword evidence="2" id="KW-1185">Reference proteome</keyword>
<gene>
    <name evidence="1" type="ORF">PACLA_8A050300</name>
</gene>
<organism evidence="1 2">
    <name type="scientific">Paramuricea clavata</name>
    <name type="common">Red gorgonian</name>
    <name type="synonym">Violescent sea-whip</name>
    <dbReference type="NCBI Taxonomy" id="317549"/>
    <lineage>
        <taxon>Eukaryota</taxon>
        <taxon>Metazoa</taxon>
        <taxon>Cnidaria</taxon>
        <taxon>Anthozoa</taxon>
        <taxon>Octocorallia</taxon>
        <taxon>Malacalcyonacea</taxon>
        <taxon>Plexauridae</taxon>
        <taxon>Paramuricea</taxon>
    </lineage>
</organism>
<sequence>MSKELANCMRDKYNHDYARILYDAIANESISDPTQTTSGSQISGIFDPSGELFRYILIFSTVGACLMFIAGLGWDFVRRGKKIACKSEKKLGSVEEQLVSELHTVFMNWKERRATESFDLQLESKA</sequence>
<dbReference type="Proteomes" id="UP001152795">
    <property type="component" value="Unassembled WGS sequence"/>
</dbReference>
<evidence type="ECO:0000313" key="2">
    <source>
        <dbReference type="Proteomes" id="UP001152795"/>
    </source>
</evidence>
<accession>A0A7D9DMQ1</accession>
<proteinExistence type="predicted"/>
<protein>
    <submittedName>
        <fullName evidence="1">Uncharacterized protein</fullName>
    </submittedName>
</protein>
<reference evidence="1" key="1">
    <citation type="submission" date="2020-04" db="EMBL/GenBank/DDBJ databases">
        <authorList>
            <person name="Alioto T."/>
            <person name="Alioto T."/>
            <person name="Gomez Garrido J."/>
        </authorList>
    </citation>
    <scope>NUCLEOTIDE SEQUENCE</scope>
    <source>
        <strain evidence="1">A484AB</strain>
    </source>
</reference>
<comment type="caution">
    <text evidence="1">The sequence shown here is derived from an EMBL/GenBank/DDBJ whole genome shotgun (WGS) entry which is preliminary data.</text>
</comment>
<dbReference type="EMBL" id="CACRXK020001099">
    <property type="protein sequence ID" value="CAB3986968.1"/>
    <property type="molecule type" value="Genomic_DNA"/>
</dbReference>